<proteinExistence type="predicted"/>
<keyword evidence="2" id="KW-1185">Reference proteome</keyword>
<gene>
    <name evidence="1" type="ORF">FMOSSE_LOCUS11997</name>
</gene>
<protein>
    <submittedName>
        <fullName evidence="1">13414_t:CDS:1</fullName>
    </submittedName>
</protein>
<name>A0A9N9E4H9_FUNMO</name>
<comment type="caution">
    <text evidence="1">The sequence shown here is derived from an EMBL/GenBank/DDBJ whole genome shotgun (WGS) entry which is preliminary data.</text>
</comment>
<evidence type="ECO:0000313" key="2">
    <source>
        <dbReference type="Proteomes" id="UP000789375"/>
    </source>
</evidence>
<dbReference type="AlphaFoldDB" id="A0A9N9E4H9"/>
<evidence type="ECO:0000313" key="1">
    <source>
        <dbReference type="EMBL" id="CAG8662230.1"/>
    </source>
</evidence>
<feature type="non-terminal residue" evidence="1">
    <location>
        <position position="106"/>
    </location>
</feature>
<reference evidence="1" key="1">
    <citation type="submission" date="2021-06" db="EMBL/GenBank/DDBJ databases">
        <authorList>
            <person name="Kallberg Y."/>
            <person name="Tangrot J."/>
            <person name="Rosling A."/>
        </authorList>
    </citation>
    <scope>NUCLEOTIDE SEQUENCE</scope>
    <source>
        <strain evidence="1">87-6 pot B 2015</strain>
    </source>
</reference>
<sequence>ENWKYRLTGSLNAIVSLAQYRNKKIETKLNLMRDLRKKIVFETTVSGFGVSKEPEYLGWSWDFRNLVETDFVRRRALGPIVSVPLFLARPIQLREILFLYLYGRNT</sequence>
<accession>A0A9N9E4H9</accession>
<dbReference type="EMBL" id="CAJVPP010005245">
    <property type="protein sequence ID" value="CAG8662230.1"/>
    <property type="molecule type" value="Genomic_DNA"/>
</dbReference>
<organism evidence="1 2">
    <name type="scientific">Funneliformis mosseae</name>
    <name type="common">Endomycorrhizal fungus</name>
    <name type="synonym">Glomus mosseae</name>
    <dbReference type="NCBI Taxonomy" id="27381"/>
    <lineage>
        <taxon>Eukaryota</taxon>
        <taxon>Fungi</taxon>
        <taxon>Fungi incertae sedis</taxon>
        <taxon>Mucoromycota</taxon>
        <taxon>Glomeromycotina</taxon>
        <taxon>Glomeromycetes</taxon>
        <taxon>Glomerales</taxon>
        <taxon>Glomeraceae</taxon>
        <taxon>Funneliformis</taxon>
    </lineage>
</organism>
<dbReference type="Proteomes" id="UP000789375">
    <property type="component" value="Unassembled WGS sequence"/>
</dbReference>